<keyword evidence="1" id="KW-0472">Membrane</keyword>
<keyword evidence="1" id="KW-1133">Transmembrane helix</keyword>
<keyword evidence="3" id="KW-1185">Reference proteome</keyword>
<dbReference type="HOGENOM" id="CLU_088172_0_0_0"/>
<keyword evidence="1" id="KW-0812">Transmembrane</keyword>
<accession>E8U3I6</accession>
<evidence type="ECO:0000313" key="3">
    <source>
        <dbReference type="Proteomes" id="UP000008635"/>
    </source>
</evidence>
<proteinExistence type="predicted"/>
<gene>
    <name evidence="2" type="ordered locus">Deima_2981</name>
</gene>
<evidence type="ECO:0000256" key="1">
    <source>
        <dbReference type="SAM" id="Phobius"/>
    </source>
</evidence>
<feature type="transmembrane region" description="Helical" evidence="1">
    <location>
        <begin position="6"/>
        <end position="30"/>
    </location>
</feature>
<sequence precursor="true">MRSTPLFVMSIVGGAVALFLALLALAFFILRSPPPPRLAFEQSSCTPSAEWNPVFLSEPGALRRMADGWFVEGASALGTHVCQGGTLVVDMQPDGGPGAPALTVLLDGQQLGRYFAPTRRTVTIEVPHAGALQLAYLNDYYRADVRSVEIREVRTNVLGCQLLTPAKPLSDPQNVYVPQSDLLALFQPEPVAYQACGAGALSFRMMGHPGNGSFPIVEARQEGKTLAKFTASAEWRVFKVPVRAGLVTLQFINPYARETEDRNLVLNRVSWTPR</sequence>
<dbReference type="EMBL" id="CP002454">
    <property type="protein sequence ID" value="ADV68610.1"/>
    <property type="molecule type" value="Genomic_DNA"/>
</dbReference>
<dbReference type="AlphaFoldDB" id="E8U3I6"/>
<reference evidence="2 3" key="1">
    <citation type="journal article" date="2011" name="Stand. Genomic Sci.">
        <title>Complete genome sequence of Deinococcus maricopensis type strain (LB-34).</title>
        <authorList>
            <person name="Pukall R."/>
            <person name="Zeytun A."/>
            <person name="Lucas S."/>
            <person name="Lapidus A."/>
            <person name="Hammon N."/>
            <person name="Deshpande S."/>
            <person name="Nolan M."/>
            <person name="Cheng J.F."/>
            <person name="Pitluck S."/>
            <person name="Liolios K."/>
            <person name="Pagani I."/>
            <person name="Mikhailova N."/>
            <person name="Ivanova N."/>
            <person name="Mavromatis K."/>
            <person name="Pati A."/>
            <person name="Tapia R."/>
            <person name="Han C."/>
            <person name="Goodwin L."/>
            <person name="Chen A."/>
            <person name="Palaniappan K."/>
            <person name="Land M."/>
            <person name="Hauser L."/>
            <person name="Chang Y.J."/>
            <person name="Jeffries C.D."/>
            <person name="Brambilla E.M."/>
            <person name="Rohde M."/>
            <person name="Goker M."/>
            <person name="Detter J.C."/>
            <person name="Woyke T."/>
            <person name="Bristow J."/>
            <person name="Eisen J.A."/>
            <person name="Markowitz V."/>
            <person name="Hugenholtz P."/>
            <person name="Kyrpides N.C."/>
            <person name="Klenk H.P."/>
        </authorList>
    </citation>
    <scope>NUCLEOTIDE SEQUENCE [LARGE SCALE GENOMIC DNA]</scope>
    <source>
        <strain evidence="3">DSM 21211 / LMG 22137 / NRRL B-23946 / LB-34</strain>
    </source>
</reference>
<evidence type="ECO:0000313" key="2">
    <source>
        <dbReference type="EMBL" id="ADV68610.1"/>
    </source>
</evidence>
<dbReference type="KEGG" id="dmr:Deima_2981"/>
<dbReference type="Proteomes" id="UP000008635">
    <property type="component" value="Chromosome"/>
</dbReference>
<protein>
    <submittedName>
        <fullName evidence="2">Uncharacterized protein</fullName>
    </submittedName>
</protein>
<name>E8U3I6_DEIML</name>
<dbReference type="STRING" id="709986.Deima_2981"/>
<reference evidence="3" key="2">
    <citation type="submission" date="2011-01" db="EMBL/GenBank/DDBJ databases">
        <title>The complete genome of Deinococcus maricopensis DSM 21211.</title>
        <authorList>
            <consortium name="US DOE Joint Genome Institute (JGI-PGF)"/>
            <person name="Lucas S."/>
            <person name="Copeland A."/>
            <person name="Lapidus A."/>
            <person name="Goodwin L."/>
            <person name="Pitluck S."/>
            <person name="Kyrpides N."/>
            <person name="Mavromatis K."/>
            <person name="Pagani I."/>
            <person name="Ivanova N."/>
            <person name="Ovchinnikova G."/>
            <person name="Zeytun A."/>
            <person name="Detter J.C."/>
            <person name="Han C."/>
            <person name="Land M."/>
            <person name="Hauser L."/>
            <person name="Markowitz V."/>
            <person name="Cheng J.-F."/>
            <person name="Hugenholtz P."/>
            <person name="Woyke T."/>
            <person name="Wu D."/>
            <person name="Pukall R."/>
            <person name="Gehrich-Schroeter G."/>
            <person name="Brambilla E."/>
            <person name="Klenk H.-P."/>
            <person name="Eisen J.A."/>
        </authorList>
    </citation>
    <scope>NUCLEOTIDE SEQUENCE [LARGE SCALE GENOMIC DNA]</scope>
    <source>
        <strain evidence="3">DSM 21211 / LMG 22137 / NRRL B-23946 / LB-34</strain>
    </source>
</reference>
<organism evidence="2 3">
    <name type="scientific">Deinococcus maricopensis (strain DSM 21211 / LMG 22137 / NRRL B-23946 / LB-34)</name>
    <dbReference type="NCBI Taxonomy" id="709986"/>
    <lineage>
        <taxon>Bacteria</taxon>
        <taxon>Thermotogati</taxon>
        <taxon>Deinococcota</taxon>
        <taxon>Deinococci</taxon>
        <taxon>Deinococcales</taxon>
        <taxon>Deinococcaceae</taxon>
        <taxon>Deinococcus</taxon>
    </lineage>
</organism>